<dbReference type="InterPro" id="IPR022742">
    <property type="entry name" value="Hydrolase_4"/>
</dbReference>
<dbReference type="Proteomes" id="UP000645257">
    <property type="component" value="Unassembled WGS sequence"/>
</dbReference>
<dbReference type="Pfam" id="PF12146">
    <property type="entry name" value="Hydrolase_4"/>
    <property type="match status" value="1"/>
</dbReference>
<keyword evidence="3" id="KW-1185">Reference proteome</keyword>
<reference evidence="2" key="1">
    <citation type="journal article" date="2014" name="Int. J. Syst. Evol. Microbiol.">
        <title>Complete genome sequence of Corynebacterium casei LMG S-19264T (=DSM 44701T), isolated from a smear-ripened cheese.</title>
        <authorList>
            <consortium name="US DOE Joint Genome Institute (JGI-PGF)"/>
            <person name="Walter F."/>
            <person name="Albersmeier A."/>
            <person name="Kalinowski J."/>
            <person name="Ruckert C."/>
        </authorList>
    </citation>
    <scope>NUCLEOTIDE SEQUENCE</scope>
    <source>
        <strain evidence="2">KCTC 32182</strain>
    </source>
</reference>
<dbReference type="InterPro" id="IPR029058">
    <property type="entry name" value="AB_hydrolase_fold"/>
</dbReference>
<reference evidence="2" key="2">
    <citation type="submission" date="2020-09" db="EMBL/GenBank/DDBJ databases">
        <authorList>
            <person name="Sun Q."/>
            <person name="Kim S."/>
        </authorList>
    </citation>
    <scope>NUCLEOTIDE SEQUENCE</scope>
    <source>
        <strain evidence="2">KCTC 32182</strain>
    </source>
</reference>
<dbReference type="SUPFAM" id="SSF53474">
    <property type="entry name" value="alpha/beta-Hydrolases"/>
    <property type="match status" value="1"/>
</dbReference>
<protein>
    <submittedName>
        <fullName evidence="2">Alpha/beta hydrolase</fullName>
    </submittedName>
</protein>
<evidence type="ECO:0000259" key="1">
    <source>
        <dbReference type="Pfam" id="PF12146"/>
    </source>
</evidence>
<organism evidence="2 3">
    <name type="scientific">Paludibacterium paludis</name>
    <dbReference type="NCBI Taxonomy" id="1225769"/>
    <lineage>
        <taxon>Bacteria</taxon>
        <taxon>Pseudomonadati</taxon>
        <taxon>Pseudomonadota</taxon>
        <taxon>Betaproteobacteria</taxon>
        <taxon>Neisseriales</taxon>
        <taxon>Chromobacteriaceae</taxon>
        <taxon>Paludibacterium</taxon>
    </lineage>
</organism>
<comment type="caution">
    <text evidence="2">The sequence shown here is derived from an EMBL/GenBank/DDBJ whole genome shotgun (WGS) entry which is preliminary data.</text>
</comment>
<gene>
    <name evidence="2" type="ORF">GCM10011289_10660</name>
</gene>
<name>A0A918NZQ6_9NEIS</name>
<sequence length="314" mass="34108">MDAFELTAADGRSIPVCRWMPVIPARGVVLVSHGMSEYAARYDRLARTLVEAGYAVYAHDHRGHGARAEVRGLFAVKDGWQRVLGDLDNVRRRAEDDNPGLPLFVFGHSMGSFIARAHFLSRGEGLAGLVLSATGYRQSAMARVMRAVAGLAGRGGRSAVASPFMAKLVFGSFNLGFVPARTPVDWLSRDRDEVDRYRADALCGFAPTPSLWSDLFGGILAMEREEKAGRGLNTGCPVLLFAGSRDPVSLGAFGLGQLARRYRQAGLADVTVKVYPGGRHEMHNETNREDVEADLIAWLDAHRPATQNHAPHAA</sequence>
<dbReference type="InterPro" id="IPR017208">
    <property type="entry name" value="UCP037442_abhydr"/>
</dbReference>
<keyword evidence="2" id="KW-0378">Hydrolase</keyword>
<dbReference type="PANTHER" id="PTHR11614">
    <property type="entry name" value="PHOSPHOLIPASE-RELATED"/>
    <property type="match status" value="1"/>
</dbReference>
<dbReference type="Gene3D" id="3.40.50.1820">
    <property type="entry name" value="alpha/beta hydrolase"/>
    <property type="match status" value="1"/>
</dbReference>
<dbReference type="EMBL" id="BMYX01000004">
    <property type="protein sequence ID" value="GGY09672.1"/>
    <property type="molecule type" value="Genomic_DNA"/>
</dbReference>
<dbReference type="PIRSF" id="PIRSF037442">
    <property type="entry name" value="UCP037442_abhydr"/>
    <property type="match status" value="1"/>
</dbReference>
<feature type="domain" description="Serine aminopeptidase S33" evidence="1">
    <location>
        <begin position="24"/>
        <end position="287"/>
    </location>
</feature>
<accession>A0A918NZQ6</accession>
<proteinExistence type="predicted"/>
<dbReference type="InterPro" id="IPR051044">
    <property type="entry name" value="MAG_DAG_Lipase"/>
</dbReference>
<dbReference type="RefSeq" id="WP_189532006.1">
    <property type="nucleotide sequence ID" value="NZ_BMYX01000004.1"/>
</dbReference>
<evidence type="ECO:0000313" key="3">
    <source>
        <dbReference type="Proteomes" id="UP000645257"/>
    </source>
</evidence>
<dbReference type="GO" id="GO:0016787">
    <property type="term" value="F:hydrolase activity"/>
    <property type="evidence" value="ECO:0007669"/>
    <property type="project" value="UniProtKB-KW"/>
</dbReference>
<evidence type="ECO:0000313" key="2">
    <source>
        <dbReference type="EMBL" id="GGY09672.1"/>
    </source>
</evidence>
<dbReference type="AlphaFoldDB" id="A0A918NZQ6"/>